<protein>
    <recommendedName>
        <fullName evidence="4 7">dTDP-glucose 4,6-dehydratase</fullName>
        <ecNumber evidence="4 7">4.2.1.46</ecNumber>
    </recommendedName>
</protein>
<dbReference type="Pfam" id="PF16363">
    <property type="entry name" value="GDP_Man_Dehyd"/>
    <property type="match status" value="1"/>
</dbReference>
<comment type="similarity">
    <text evidence="3 7">Belongs to the NAD(P)-dependent epimerase/dehydratase family. dTDP-glucose dehydratase subfamily.</text>
</comment>
<dbReference type="InterPro" id="IPR036291">
    <property type="entry name" value="NAD(P)-bd_dom_sf"/>
</dbReference>
<dbReference type="SUPFAM" id="SSF51735">
    <property type="entry name" value="NAD(P)-binding Rossmann-fold domains"/>
    <property type="match status" value="1"/>
</dbReference>
<dbReference type="AlphaFoldDB" id="A0A1F5HKB1"/>
<keyword evidence="6 7" id="KW-0456">Lyase</keyword>
<feature type="domain" description="NAD(P)-binding" evidence="8">
    <location>
        <begin position="4"/>
        <end position="303"/>
    </location>
</feature>
<comment type="catalytic activity">
    <reaction evidence="1 7">
        <text>dTDP-alpha-D-glucose = dTDP-4-dehydro-6-deoxy-alpha-D-glucose + H2O</text>
        <dbReference type="Rhea" id="RHEA:17221"/>
        <dbReference type="ChEBI" id="CHEBI:15377"/>
        <dbReference type="ChEBI" id="CHEBI:57477"/>
        <dbReference type="ChEBI" id="CHEBI:57649"/>
        <dbReference type="EC" id="4.2.1.46"/>
    </reaction>
</comment>
<evidence type="ECO:0000256" key="7">
    <source>
        <dbReference type="RuleBase" id="RU004473"/>
    </source>
</evidence>
<accession>A0A1F5HKB1</accession>
<evidence type="ECO:0000256" key="2">
    <source>
        <dbReference type="ARBA" id="ARBA00001911"/>
    </source>
</evidence>
<dbReference type="NCBIfam" id="TIGR01181">
    <property type="entry name" value="dTDP_gluc_dehyt"/>
    <property type="match status" value="1"/>
</dbReference>
<dbReference type="CDD" id="cd05246">
    <property type="entry name" value="dTDP_GD_SDR_e"/>
    <property type="match status" value="1"/>
</dbReference>
<dbReference type="Gene3D" id="3.90.25.10">
    <property type="entry name" value="UDP-galactose 4-epimerase, domain 1"/>
    <property type="match status" value="1"/>
</dbReference>
<evidence type="ECO:0000259" key="8">
    <source>
        <dbReference type="Pfam" id="PF16363"/>
    </source>
</evidence>
<dbReference type="Proteomes" id="UP000178369">
    <property type="component" value="Unassembled WGS sequence"/>
</dbReference>
<dbReference type="InterPro" id="IPR016040">
    <property type="entry name" value="NAD(P)-bd_dom"/>
</dbReference>
<evidence type="ECO:0000256" key="1">
    <source>
        <dbReference type="ARBA" id="ARBA00001539"/>
    </source>
</evidence>
<evidence type="ECO:0000313" key="9">
    <source>
        <dbReference type="EMBL" id="OGE04581.1"/>
    </source>
</evidence>
<name>A0A1F5HKB1_9BACT</name>
<evidence type="ECO:0000256" key="6">
    <source>
        <dbReference type="ARBA" id="ARBA00023239"/>
    </source>
</evidence>
<dbReference type="GO" id="GO:0009225">
    <property type="term" value="P:nucleotide-sugar metabolic process"/>
    <property type="evidence" value="ECO:0007669"/>
    <property type="project" value="InterPro"/>
</dbReference>
<dbReference type="InterPro" id="IPR005888">
    <property type="entry name" value="dTDP_Gluc_deHydtase"/>
</dbReference>
<evidence type="ECO:0000256" key="4">
    <source>
        <dbReference type="ARBA" id="ARBA00011990"/>
    </source>
</evidence>
<evidence type="ECO:0000256" key="3">
    <source>
        <dbReference type="ARBA" id="ARBA00008178"/>
    </source>
</evidence>
<organism evidence="9 10">
    <name type="scientific">Candidatus Curtissbacteria bacterium RIFCSPHIGHO2_12_FULL_41_17</name>
    <dbReference type="NCBI Taxonomy" id="1797722"/>
    <lineage>
        <taxon>Bacteria</taxon>
        <taxon>Candidatus Curtissiibacteriota</taxon>
    </lineage>
</organism>
<dbReference type="EC" id="4.2.1.46" evidence="4 7"/>
<evidence type="ECO:0000256" key="5">
    <source>
        <dbReference type="ARBA" id="ARBA00023027"/>
    </source>
</evidence>
<dbReference type="GO" id="GO:0008460">
    <property type="term" value="F:dTDP-glucose 4,6-dehydratase activity"/>
    <property type="evidence" value="ECO:0007669"/>
    <property type="project" value="UniProtKB-EC"/>
</dbReference>
<evidence type="ECO:0000313" key="10">
    <source>
        <dbReference type="Proteomes" id="UP000178369"/>
    </source>
</evidence>
<comment type="caution">
    <text evidence="9">The sequence shown here is derived from an EMBL/GenBank/DDBJ whole genome shotgun (WGS) entry which is preliminary data.</text>
</comment>
<sequence>MKVLVTGGAGFIGSNFIHYWLDNHSNDHLINFDKLTYAGNPENLEDVTSNPNYEFIKGDIAQSADIKEALEGVDIVVNFAAESHVDRSILDPAPFILTNVVGTQVLLDAAIQAKVKRFHHVSTDEVFGALELNSDKKFNEETNYNPRSPYAASKAASDHLVRAYFTTYQLPITITNCSNNFGPYQYPEKLISLAITNLLENKKVPVYGDGLYVRDWLYVEDHCAAIDSVITKGKIGETYCIGIDNDISNIQAIKKILEILEMKEDKIEYVKDRPGHDRRYAIDATKIKKELGWKPKFDFETALGKTVTWYKENKNWWQKLRNKNFENYYQKQYILRNET</sequence>
<keyword evidence="5" id="KW-0520">NAD</keyword>
<dbReference type="EMBL" id="MFBL01000031">
    <property type="protein sequence ID" value="OGE04581.1"/>
    <property type="molecule type" value="Genomic_DNA"/>
</dbReference>
<gene>
    <name evidence="9" type="ORF">A3F45_02590</name>
</gene>
<reference evidence="9 10" key="1">
    <citation type="journal article" date="2016" name="Nat. Commun.">
        <title>Thousands of microbial genomes shed light on interconnected biogeochemical processes in an aquifer system.</title>
        <authorList>
            <person name="Anantharaman K."/>
            <person name="Brown C.T."/>
            <person name="Hug L.A."/>
            <person name="Sharon I."/>
            <person name="Castelle C.J."/>
            <person name="Probst A.J."/>
            <person name="Thomas B.C."/>
            <person name="Singh A."/>
            <person name="Wilkins M.J."/>
            <person name="Karaoz U."/>
            <person name="Brodie E.L."/>
            <person name="Williams K.H."/>
            <person name="Hubbard S.S."/>
            <person name="Banfield J.F."/>
        </authorList>
    </citation>
    <scope>NUCLEOTIDE SEQUENCE [LARGE SCALE GENOMIC DNA]</scope>
</reference>
<proteinExistence type="inferred from homology"/>
<comment type="cofactor">
    <cofactor evidence="2 7">
        <name>NAD(+)</name>
        <dbReference type="ChEBI" id="CHEBI:57540"/>
    </cofactor>
</comment>
<dbReference type="FunFam" id="3.40.50.720:FF:000304">
    <property type="entry name" value="UDP-glucose 4,6-dehydratase"/>
    <property type="match status" value="1"/>
</dbReference>
<dbReference type="PANTHER" id="PTHR43000">
    <property type="entry name" value="DTDP-D-GLUCOSE 4,6-DEHYDRATASE-RELATED"/>
    <property type="match status" value="1"/>
</dbReference>
<dbReference type="Gene3D" id="3.40.50.720">
    <property type="entry name" value="NAD(P)-binding Rossmann-like Domain"/>
    <property type="match status" value="1"/>
</dbReference>